<dbReference type="Proteomes" id="UP000323000">
    <property type="component" value="Chromosome 3"/>
</dbReference>
<organism evidence="11 12">
    <name type="scientific">Acer yangbiense</name>
    <dbReference type="NCBI Taxonomy" id="1000413"/>
    <lineage>
        <taxon>Eukaryota</taxon>
        <taxon>Viridiplantae</taxon>
        <taxon>Streptophyta</taxon>
        <taxon>Embryophyta</taxon>
        <taxon>Tracheophyta</taxon>
        <taxon>Spermatophyta</taxon>
        <taxon>Magnoliopsida</taxon>
        <taxon>eudicotyledons</taxon>
        <taxon>Gunneridae</taxon>
        <taxon>Pentapetalae</taxon>
        <taxon>rosids</taxon>
        <taxon>malvids</taxon>
        <taxon>Sapindales</taxon>
        <taxon>Sapindaceae</taxon>
        <taxon>Hippocastanoideae</taxon>
        <taxon>Acereae</taxon>
        <taxon>Acer</taxon>
    </lineage>
</organism>
<dbReference type="SUPFAM" id="SSF48264">
    <property type="entry name" value="Cytochrome P450"/>
    <property type="match status" value="1"/>
</dbReference>
<dbReference type="Gene3D" id="1.10.630.10">
    <property type="entry name" value="Cytochrome P450"/>
    <property type="match status" value="1"/>
</dbReference>
<feature type="binding site" description="axial binding residue" evidence="8">
    <location>
        <position position="467"/>
    </location>
    <ligand>
        <name>heme</name>
        <dbReference type="ChEBI" id="CHEBI:30413"/>
    </ligand>
    <ligandPart>
        <name>Fe</name>
        <dbReference type="ChEBI" id="CHEBI:18248"/>
    </ligandPart>
</feature>
<keyword evidence="6 8" id="KW-0408">Iron</keyword>
<proteinExistence type="inferred from homology"/>
<evidence type="ECO:0000256" key="5">
    <source>
        <dbReference type="ARBA" id="ARBA00023002"/>
    </source>
</evidence>
<dbReference type="CDD" id="cd11072">
    <property type="entry name" value="CYP71-like"/>
    <property type="match status" value="1"/>
</dbReference>
<evidence type="ECO:0000313" key="12">
    <source>
        <dbReference type="Proteomes" id="UP000323000"/>
    </source>
</evidence>
<evidence type="ECO:0008006" key="13">
    <source>
        <dbReference type="Google" id="ProtNLM"/>
    </source>
</evidence>
<reference evidence="12" key="1">
    <citation type="journal article" date="2019" name="Gigascience">
        <title>De novo genome assembly of the endangered Acer yangbiense, a plant species with extremely small populations endemic to Yunnan Province, China.</title>
        <authorList>
            <person name="Yang J."/>
            <person name="Wariss H.M."/>
            <person name="Tao L."/>
            <person name="Zhang R."/>
            <person name="Yun Q."/>
            <person name="Hollingsworth P."/>
            <person name="Dao Z."/>
            <person name="Luo G."/>
            <person name="Guo H."/>
            <person name="Ma Y."/>
            <person name="Sun W."/>
        </authorList>
    </citation>
    <scope>NUCLEOTIDE SEQUENCE [LARGE SCALE GENOMIC DNA]</scope>
    <source>
        <strain evidence="12">cv. Malutang</strain>
    </source>
</reference>
<dbReference type="AlphaFoldDB" id="A0A5C7IFW2"/>
<sequence>MQGVQHEQLVTSQRYSDFLMELEFSSSSIFVTFVLFLFLVLNIRKRSNNNGRTINLPPGPWKLPIIGNLHHLPGSLPHHRLRDLAGKYGPLMHLQIGELSTVVVSSVEFAKEVMKTHDIIFASRPYVLTANIMGYNSTDIAFAPYGEYWRQLRKICTIELLSMKRVQSYRSIREEEVSNVINWVASRAGSPVNLTQKIHALSYSVTSRAAFGKKYKDQEKYLSLLEDTVKLEGGFHIADLFPSIEGFLQWITGIKSKLEKMHKEADQILENIINEHGKDKEATLMEHGQHEKNEDLVDVLLKVQENGDAGFRLTTDNIKAVIWDIIGAGSETSATTIDWAMSELMKNPRSMKKAQAEVREVFNRIGKVDETAIDEMKFLKLVIKETLRLHPPIALLLPRECRERCEIDGFEIPVKTKVIVNAWAIGRDPKCWSEPESFIPERFLDSHVDYNGNDFEYIPFGAGRRICPGISFGVANVELPLAMLLYHFDWKHPDHGDVDMTEEFGISVRRKNDLWMIPIS</sequence>
<keyword evidence="12" id="KW-1185">Reference proteome</keyword>
<evidence type="ECO:0000256" key="3">
    <source>
        <dbReference type="ARBA" id="ARBA00022617"/>
    </source>
</evidence>
<dbReference type="InterPro" id="IPR036396">
    <property type="entry name" value="Cyt_P450_sf"/>
</dbReference>
<evidence type="ECO:0000256" key="4">
    <source>
        <dbReference type="ARBA" id="ARBA00022723"/>
    </source>
</evidence>
<dbReference type="GO" id="GO:0020037">
    <property type="term" value="F:heme binding"/>
    <property type="evidence" value="ECO:0007669"/>
    <property type="project" value="InterPro"/>
</dbReference>
<dbReference type="GO" id="GO:0005506">
    <property type="term" value="F:iron ion binding"/>
    <property type="evidence" value="ECO:0007669"/>
    <property type="project" value="InterPro"/>
</dbReference>
<dbReference type="InterPro" id="IPR001128">
    <property type="entry name" value="Cyt_P450"/>
</dbReference>
<comment type="similarity">
    <text evidence="2 9">Belongs to the cytochrome P450 family.</text>
</comment>
<comment type="cofactor">
    <cofactor evidence="1 8">
        <name>heme</name>
        <dbReference type="ChEBI" id="CHEBI:30413"/>
    </cofactor>
</comment>
<keyword evidence="4 8" id="KW-0479">Metal-binding</keyword>
<dbReference type="InterPro" id="IPR002401">
    <property type="entry name" value="Cyt_P450_E_grp-I"/>
</dbReference>
<dbReference type="PRINTS" id="PR00385">
    <property type="entry name" value="P450"/>
</dbReference>
<dbReference type="FunFam" id="1.10.630.10:FF:000008">
    <property type="entry name" value="Cytochrome P450 71D8"/>
    <property type="match status" value="1"/>
</dbReference>
<evidence type="ECO:0000313" key="11">
    <source>
        <dbReference type="EMBL" id="TXG67928.1"/>
    </source>
</evidence>
<dbReference type="InterPro" id="IPR017972">
    <property type="entry name" value="Cyt_P450_CS"/>
</dbReference>
<gene>
    <name evidence="11" type="ORF">EZV62_009203</name>
</gene>
<dbReference type="PRINTS" id="PR00463">
    <property type="entry name" value="EP450I"/>
</dbReference>
<keyword evidence="7 9" id="KW-0503">Monooxygenase</keyword>
<keyword evidence="10" id="KW-1133">Transmembrane helix</keyword>
<keyword evidence="5 9" id="KW-0560">Oxidoreductase</keyword>
<evidence type="ECO:0000256" key="7">
    <source>
        <dbReference type="ARBA" id="ARBA00023033"/>
    </source>
</evidence>
<dbReference type="PROSITE" id="PS00086">
    <property type="entry name" value="CYTOCHROME_P450"/>
    <property type="match status" value="1"/>
</dbReference>
<dbReference type="PANTHER" id="PTHR47955:SF8">
    <property type="entry name" value="CYTOCHROME P450 71D11-LIKE"/>
    <property type="match status" value="1"/>
</dbReference>
<dbReference type="PANTHER" id="PTHR47955">
    <property type="entry name" value="CYTOCHROME P450 FAMILY 71 PROTEIN"/>
    <property type="match status" value="1"/>
</dbReference>
<protein>
    <recommendedName>
        <fullName evidence="13">Cytochrome P450</fullName>
    </recommendedName>
</protein>
<dbReference type="OrthoDB" id="1470350at2759"/>
<evidence type="ECO:0000256" key="1">
    <source>
        <dbReference type="ARBA" id="ARBA00001971"/>
    </source>
</evidence>
<keyword evidence="3 8" id="KW-0349">Heme</keyword>
<evidence type="ECO:0000256" key="8">
    <source>
        <dbReference type="PIRSR" id="PIRSR602401-1"/>
    </source>
</evidence>
<dbReference type="GO" id="GO:0004497">
    <property type="term" value="F:monooxygenase activity"/>
    <property type="evidence" value="ECO:0007669"/>
    <property type="project" value="UniProtKB-KW"/>
</dbReference>
<evidence type="ECO:0000256" key="10">
    <source>
        <dbReference type="SAM" id="Phobius"/>
    </source>
</evidence>
<evidence type="ECO:0000256" key="6">
    <source>
        <dbReference type="ARBA" id="ARBA00023004"/>
    </source>
</evidence>
<evidence type="ECO:0000256" key="2">
    <source>
        <dbReference type="ARBA" id="ARBA00010617"/>
    </source>
</evidence>
<name>A0A5C7IFW2_9ROSI</name>
<dbReference type="GO" id="GO:0016705">
    <property type="term" value="F:oxidoreductase activity, acting on paired donors, with incorporation or reduction of molecular oxygen"/>
    <property type="evidence" value="ECO:0007669"/>
    <property type="project" value="InterPro"/>
</dbReference>
<feature type="transmembrane region" description="Helical" evidence="10">
    <location>
        <begin position="24"/>
        <end position="43"/>
    </location>
</feature>
<dbReference type="EMBL" id="VAHF01000003">
    <property type="protein sequence ID" value="TXG67928.1"/>
    <property type="molecule type" value="Genomic_DNA"/>
</dbReference>
<dbReference type="Pfam" id="PF00067">
    <property type="entry name" value="p450"/>
    <property type="match status" value="1"/>
</dbReference>
<accession>A0A5C7IFW2</accession>
<keyword evidence="10" id="KW-0812">Transmembrane</keyword>
<evidence type="ECO:0000256" key="9">
    <source>
        <dbReference type="RuleBase" id="RU000461"/>
    </source>
</evidence>
<comment type="caution">
    <text evidence="11">The sequence shown here is derived from an EMBL/GenBank/DDBJ whole genome shotgun (WGS) entry which is preliminary data.</text>
</comment>
<keyword evidence="10" id="KW-0472">Membrane</keyword>